<dbReference type="AlphaFoldDB" id="A0ABD3TW09"/>
<evidence type="ECO:0000256" key="1">
    <source>
        <dbReference type="ARBA" id="ARBA00004609"/>
    </source>
</evidence>
<keyword evidence="7" id="KW-0325">Glycoprotein</keyword>
<dbReference type="PROSITE" id="PS51485">
    <property type="entry name" value="PHYTOCYANIN"/>
    <property type="match status" value="1"/>
</dbReference>
<evidence type="ECO:0000313" key="13">
    <source>
        <dbReference type="Proteomes" id="UP001634393"/>
    </source>
</evidence>
<dbReference type="InterPro" id="IPR008972">
    <property type="entry name" value="Cupredoxin"/>
</dbReference>
<evidence type="ECO:0000256" key="6">
    <source>
        <dbReference type="ARBA" id="ARBA00023157"/>
    </source>
</evidence>
<proteinExistence type="inferred from homology"/>
<dbReference type="Pfam" id="PF02298">
    <property type="entry name" value="Cu_bind_like"/>
    <property type="match status" value="1"/>
</dbReference>
<dbReference type="GO" id="GO:0005886">
    <property type="term" value="C:plasma membrane"/>
    <property type="evidence" value="ECO:0007669"/>
    <property type="project" value="UniProtKB-SubCell"/>
</dbReference>
<evidence type="ECO:0000256" key="7">
    <source>
        <dbReference type="ARBA" id="ARBA00023180"/>
    </source>
</evidence>
<evidence type="ECO:0000256" key="3">
    <source>
        <dbReference type="ARBA" id="ARBA00022622"/>
    </source>
</evidence>
<evidence type="ECO:0000256" key="2">
    <source>
        <dbReference type="ARBA" id="ARBA00022475"/>
    </source>
</evidence>
<dbReference type="FunFam" id="2.60.40.420:FF:000034">
    <property type="entry name" value="Cupredoxin superfamily protein"/>
    <property type="match status" value="1"/>
</dbReference>
<reference evidence="12 13" key="1">
    <citation type="submission" date="2024-12" db="EMBL/GenBank/DDBJ databases">
        <title>The unique morphological basis and parallel evolutionary history of personate flowers in Penstemon.</title>
        <authorList>
            <person name="Depatie T.H."/>
            <person name="Wessinger C.A."/>
        </authorList>
    </citation>
    <scope>NUCLEOTIDE SEQUENCE [LARGE SCALE GENOMIC DNA]</scope>
    <source>
        <strain evidence="12">WTNN_2</strain>
        <tissue evidence="12">Leaf</tissue>
    </source>
</reference>
<evidence type="ECO:0000259" key="11">
    <source>
        <dbReference type="PROSITE" id="PS51485"/>
    </source>
</evidence>
<sequence length="182" mass="20473">MKHENMAAASFACLYIATVLLLLILPITTSTSTSPSPLAEDDEFKVGWRQPAPNETEMYSQWATTKTFHVGDSLRFEYKNDSVMVVDKWGYYHCNSSHPVSVFKDGRNTLIKLERPGPLYFVSGDPEHCKNGQRLMVEVITLHPRSPMDASPAPSPFSNAPSLLVVPQILAPFYYYVLLFNN</sequence>
<dbReference type="Gene3D" id="2.60.40.420">
    <property type="entry name" value="Cupredoxins - blue copper proteins"/>
    <property type="match status" value="1"/>
</dbReference>
<dbReference type="Proteomes" id="UP001634393">
    <property type="component" value="Unassembled WGS sequence"/>
</dbReference>
<evidence type="ECO:0000256" key="10">
    <source>
        <dbReference type="SAM" id="SignalP"/>
    </source>
</evidence>
<evidence type="ECO:0000313" key="12">
    <source>
        <dbReference type="EMBL" id="KAL3840866.1"/>
    </source>
</evidence>
<feature type="domain" description="Phytocyanin" evidence="11">
    <location>
        <begin position="42"/>
        <end position="141"/>
    </location>
</feature>
<dbReference type="InterPro" id="IPR039391">
    <property type="entry name" value="Phytocyanin-like"/>
</dbReference>
<keyword evidence="4 10" id="KW-0732">Signal</keyword>
<dbReference type="PANTHER" id="PTHR33021:SF234">
    <property type="entry name" value="EARLY NODULIN-LIKE PROTEIN 7"/>
    <property type="match status" value="1"/>
</dbReference>
<keyword evidence="3" id="KW-0336">GPI-anchor</keyword>
<feature type="chain" id="PRO_5044897196" description="Phytocyanin domain-containing protein" evidence="10">
    <location>
        <begin position="33"/>
        <end position="182"/>
    </location>
</feature>
<dbReference type="InterPro" id="IPR041846">
    <property type="entry name" value="ENL_dom"/>
</dbReference>
<dbReference type="PANTHER" id="PTHR33021">
    <property type="entry name" value="BLUE COPPER PROTEIN"/>
    <property type="match status" value="1"/>
</dbReference>
<organism evidence="12 13">
    <name type="scientific">Penstemon smallii</name>
    <dbReference type="NCBI Taxonomy" id="265156"/>
    <lineage>
        <taxon>Eukaryota</taxon>
        <taxon>Viridiplantae</taxon>
        <taxon>Streptophyta</taxon>
        <taxon>Embryophyta</taxon>
        <taxon>Tracheophyta</taxon>
        <taxon>Spermatophyta</taxon>
        <taxon>Magnoliopsida</taxon>
        <taxon>eudicotyledons</taxon>
        <taxon>Gunneridae</taxon>
        <taxon>Pentapetalae</taxon>
        <taxon>asterids</taxon>
        <taxon>lamiids</taxon>
        <taxon>Lamiales</taxon>
        <taxon>Plantaginaceae</taxon>
        <taxon>Cheloneae</taxon>
        <taxon>Penstemon</taxon>
    </lineage>
</organism>
<dbReference type="SUPFAM" id="SSF49503">
    <property type="entry name" value="Cupredoxins"/>
    <property type="match status" value="1"/>
</dbReference>
<comment type="subcellular location">
    <subcellularLocation>
        <location evidence="1">Cell membrane</location>
        <topology evidence="1">Lipid-anchor</topology>
        <topology evidence="1">GPI-anchor</topology>
    </subcellularLocation>
</comment>
<evidence type="ECO:0000256" key="5">
    <source>
        <dbReference type="ARBA" id="ARBA00023136"/>
    </source>
</evidence>
<evidence type="ECO:0000256" key="8">
    <source>
        <dbReference type="ARBA" id="ARBA00023288"/>
    </source>
</evidence>
<gene>
    <name evidence="12" type="ORF">ACJIZ3_025457</name>
</gene>
<dbReference type="EMBL" id="JBJXBP010000003">
    <property type="protein sequence ID" value="KAL3840866.1"/>
    <property type="molecule type" value="Genomic_DNA"/>
</dbReference>
<keyword evidence="13" id="KW-1185">Reference proteome</keyword>
<dbReference type="InterPro" id="IPR003245">
    <property type="entry name" value="Phytocyanin_dom"/>
</dbReference>
<dbReference type="CDD" id="cd11019">
    <property type="entry name" value="OsENODL1_like"/>
    <property type="match status" value="1"/>
</dbReference>
<comment type="caution">
    <text evidence="12">The sequence shown here is derived from an EMBL/GenBank/DDBJ whole genome shotgun (WGS) entry which is preliminary data.</text>
</comment>
<protein>
    <recommendedName>
        <fullName evidence="11">Phytocyanin domain-containing protein</fullName>
    </recommendedName>
</protein>
<accession>A0ABD3TW09</accession>
<evidence type="ECO:0000256" key="4">
    <source>
        <dbReference type="ARBA" id="ARBA00022729"/>
    </source>
</evidence>
<feature type="signal peptide" evidence="10">
    <location>
        <begin position="1"/>
        <end position="32"/>
    </location>
</feature>
<keyword evidence="2" id="KW-1003">Cell membrane</keyword>
<keyword evidence="6" id="KW-1015">Disulfide bond</keyword>
<keyword evidence="8" id="KW-0449">Lipoprotein</keyword>
<comment type="similarity">
    <text evidence="9">Belongs to the early nodulin-like (ENODL) family.</text>
</comment>
<evidence type="ECO:0000256" key="9">
    <source>
        <dbReference type="ARBA" id="ARBA00035011"/>
    </source>
</evidence>
<dbReference type="GO" id="GO:0098552">
    <property type="term" value="C:side of membrane"/>
    <property type="evidence" value="ECO:0007669"/>
    <property type="project" value="UniProtKB-KW"/>
</dbReference>
<keyword evidence="5" id="KW-0472">Membrane</keyword>
<name>A0ABD3TW09_9LAMI</name>